<organism evidence="3 4">
    <name type="scientific">Trypanosoma theileri</name>
    <dbReference type="NCBI Taxonomy" id="67003"/>
    <lineage>
        <taxon>Eukaryota</taxon>
        <taxon>Discoba</taxon>
        <taxon>Euglenozoa</taxon>
        <taxon>Kinetoplastea</taxon>
        <taxon>Metakinetoplastina</taxon>
        <taxon>Trypanosomatida</taxon>
        <taxon>Trypanosomatidae</taxon>
        <taxon>Trypanosoma</taxon>
    </lineage>
</organism>
<sequence length="461" mass="52400">MTTVFVHLRRVVYLLVLLQCCTTVSQAQPARDGEFLVAKKAVDRSVRETKQSLEDVEACLYLWETQLPLCVGKCGEVKKLRGEIGILTGEIKSKIGGVGKVVPKEPLEEPLVGLVDKAKKMIPVAGEAARGCSDPVNKTKLREKMCGVFQQNLAPVVPLFLQHLQYYESEKSNAANQEEAEEFFKTSYALYYRANNVTEKIKNKTNDLRLCNTFGDHDWMDLRKEVGELATLIGNHDGTALGDKENAAWEALAGEKEKRRVVQRNRDREIRDADDVKVVNVKKGNESGFGVNDVARYFNRDNATLLVDRPRELQEDIKAFKKEFEVVKVEAERARILAEERARQQERERQLAAEKAKREREAAEREREKKEREAAEEAKRVKEAAEKAKREREKKERKAAEEAKRVEEAAEKAKREREEKERQAAAVAEAKKKRDDSNSPALVHSSLILLLLTVMGCTLVW</sequence>
<dbReference type="GeneID" id="39986268"/>
<accession>A0A1X0NUA0</accession>
<reference evidence="3 4" key="1">
    <citation type="submission" date="2017-03" db="EMBL/GenBank/DDBJ databases">
        <title>An alternative strategy for trypanosome survival in the mammalian bloodstream revealed through genome and transcriptome analysis of the ubiquitous bovine parasite Trypanosoma (Megatrypanum) theileri.</title>
        <authorList>
            <person name="Kelly S."/>
            <person name="Ivens A."/>
            <person name="Mott A."/>
            <person name="O'Neill E."/>
            <person name="Emms D."/>
            <person name="Macleod O."/>
            <person name="Voorheis P."/>
            <person name="Matthews J."/>
            <person name="Matthews K."/>
            <person name="Carrington M."/>
        </authorList>
    </citation>
    <scope>NUCLEOTIDE SEQUENCE [LARGE SCALE GENOMIC DNA]</scope>
    <source>
        <strain evidence="3">Edinburgh</strain>
    </source>
</reference>
<dbReference type="EMBL" id="NBCO01000018">
    <property type="protein sequence ID" value="ORC88118.1"/>
    <property type="molecule type" value="Genomic_DNA"/>
</dbReference>
<dbReference type="STRING" id="67003.A0A1X0NUA0"/>
<keyword evidence="2" id="KW-0732">Signal</keyword>
<feature type="compositionally biased region" description="Basic and acidic residues" evidence="1">
    <location>
        <begin position="348"/>
        <end position="437"/>
    </location>
</feature>
<name>A0A1X0NUA0_9TRYP</name>
<evidence type="ECO:0000256" key="1">
    <source>
        <dbReference type="SAM" id="MobiDB-lite"/>
    </source>
</evidence>
<dbReference type="RefSeq" id="XP_028882184.1">
    <property type="nucleotide sequence ID" value="XM_029026488.1"/>
</dbReference>
<dbReference type="VEuPathDB" id="TriTrypDB:TM35_000181750"/>
<protein>
    <submittedName>
        <fullName evidence="3">Uncharacterized protein</fullName>
    </submittedName>
</protein>
<evidence type="ECO:0000313" key="3">
    <source>
        <dbReference type="EMBL" id="ORC88118.1"/>
    </source>
</evidence>
<keyword evidence="4" id="KW-1185">Reference proteome</keyword>
<comment type="caution">
    <text evidence="3">The sequence shown here is derived from an EMBL/GenBank/DDBJ whole genome shotgun (WGS) entry which is preliminary data.</text>
</comment>
<proteinExistence type="predicted"/>
<dbReference type="AlphaFoldDB" id="A0A1X0NUA0"/>
<feature type="signal peptide" evidence="2">
    <location>
        <begin position="1"/>
        <end position="27"/>
    </location>
</feature>
<gene>
    <name evidence="3" type="ORF">TM35_000181750</name>
</gene>
<feature type="chain" id="PRO_5010858907" evidence="2">
    <location>
        <begin position="28"/>
        <end position="461"/>
    </location>
</feature>
<evidence type="ECO:0000313" key="4">
    <source>
        <dbReference type="Proteomes" id="UP000192257"/>
    </source>
</evidence>
<dbReference type="Proteomes" id="UP000192257">
    <property type="component" value="Unassembled WGS sequence"/>
</dbReference>
<evidence type="ECO:0000256" key="2">
    <source>
        <dbReference type="SAM" id="SignalP"/>
    </source>
</evidence>
<feature type="region of interest" description="Disordered" evidence="1">
    <location>
        <begin position="348"/>
        <end position="440"/>
    </location>
</feature>